<evidence type="ECO:0000256" key="4">
    <source>
        <dbReference type="ARBA" id="ARBA00034617"/>
    </source>
</evidence>
<dbReference type="Gene3D" id="3.40.50.300">
    <property type="entry name" value="P-loop containing nucleotide triphosphate hydrolases"/>
    <property type="match status" value="1"/>
</dbReference>
<evidence type="ECO:0000256" key="2">
    <source>
        <dbReference type="ARBA" id="ARBA00023125"/>
    </source>
</evidence>
<dbReference type="InParanoid" id="A0A0D0D9D8"/>
<feature type="non-terminal residue" evidence="7">
    <location>
        <position position="192"/>
    </location>
</feature>
<evidence type="ECO:0000256" key="3">
    <source>
        <dbReference type="ARBA" id="ARBA00023235"/>
    </source>
</evidence>
<dbReference type="InterPro" id="IPR011545">
    <property type="entry name" value="DEAD/DEAH_box_helicase_dom"/>
</dbReference>
<evidence type="ECO:0000259" key="6">
    <source>
        <dbReference type="Pfam" id="PF00270"/>
    </source>
</evidence>
<dbReference type="GO" id="GO:0003677">
    <property type="term" value="F:DNA binding"/>
    <property type="evidence" value="ECO:0007669"/>
    <property type="project" value="UniProtKB-KW"/>
</dbReference>
<dbReference type="GO" id="GO:0006281">
    <property type="term" value="P:DNA repair"/>
    <property type="evidence" value="ECO:0007669"/>
    <property type="project" value="TreeGrafter"/>
</dbReference>
<dbReference type="HOGENOM" id="CLU_001103_19_6_1"/>
<dbReference type="SUPFAM" id="SSF52540">
    <property type="entry name" value="P-loop containing nucleoside triphosphate hydrolases"/>
    <property type="match status" value="1"/>
</dbReference>
<dbReference type="AlphaFoldDB" id="A0A0D0D9D8"/>
<dbReference type="GO" id="GO:0005524">
    <property type="term" value="F:ATP binding"/>
    <property type="evidence" value="ECO:0007669"/>
    <property type="project" value="InterPro"/>
</dbReference>
<gene>
    <name evidence="7" type="ORF">PAXRUDRAFT_177473</name>
</gene>
<dbReference type="PANTHER" id="PTHR13710">
    <property type="entry name" value="DNA HELICASE RECQ FAMILY MEMBER"/>
    <property type="match status" value="1"/>
</dbReference>
<comment type="catalytic activity">
    <reaction evidence="4">
        <text>Couples ATP hydrolysis with the unwinding of duplex DNA by translocating in the 3'-5' direction.</text>
        <dbReference type="EC" id="5.6.2.4"/>
    </reaction>
</comment>
<keyword evidence="2" id="KW-0238">DNA-binding</keyword>
<dbReference type="GO" id="GO:0005737">
    <property type="term" value="C:cytoplasm"/>
    <property type="evidence" value="ECO:0007669"/>
    <property type="project" value="TreeGrafter"/>
</dbReference>
<comment type="similarity">
    <text evidence="1">Belongs to the helicase family. RecQ subfamily.</text>
</comment>
<name>A0A0D0D9D8_9AGAM</name>
<evidence type="ECO:0000313" key="8">
    <source>
        <dbReference type="Proteomes" id="UP000054538"/>
    </source>
</evidence>
<feature type="domain" description="DEAD/DEAH-box helicase" evidence="6">
    <location>
        <begin position="6"/>
        <end position="110"/>
    </location>
</feature>
<dbReference type="GO" id="GO:0005694">
    <property type="term" value="C:chromosome"/>
    <property type="evidence" value="ECO:0007669"/>
    <property type="project" value="TreeGrafter"/>
</dbReference>
<dbReference type="Proteomes" id="UP000054538">
    <property type="component" value="Unassembled WGS sequence"/>
</dbReference>
<dbReference type="InterPro" id="IPR027417">
    <property type="entry name" value="P-loop_NTPase"/>
</dbReference>
<evidence type="ECO:0000256" key="5">
    <source>
        <dbReference type="ARBA" id="ARBA00034808"/>
    </source>
</evidence>
<evidence type="ECO:0000313" key="7">
    <source>
        <dbReference type="EMBL" id="KIK73785.1"/>
    </source>
</evidence>
<reference evidence="7 8" key="1">
    <citation type="submission" date="2014-04" db="EMBL/GenBank/DDBJ databases">
        <authorList>
            <consortium name="DOE Joint Genome Institute"/>
            <person name="Kuo A."/>
            <person name="Kohler A."/>
            <person name="Jargeat P."/>
            <person name="Nagy L.G."/>
            <person name="Floudas D."/>
            <person name="Copeland A."/>
            <person name="Barry K.W."/>
            <person name="Cichocki N."/>
            <person name="Veneault-Fourrey C."/>
            <person name="LaButti K."/>
            <person name="Lindquist E.A."/>
            <person name="Lipzen A."/>
            <person name="Lundell T."/>
            <person name="Morin E."/>
            <person name="Murat C."/>
            <person name="Sun H."/>
            <person name="Tunlid A."/>
            <person name="Henrissat B."/>
            <person name="Grigoriev I.V."/>
            <person name="Hibbett D.S."/>
            <person name="Martin F."/>
            <person name="Nordberg H.P."/>
            <person name="Cantor M.N."/>
            <person name="Hua S.X."/>
        </authorList>
    </citation>
    <scope>NUCLEOTIDE SEQUENCE [LARGE SCALE GENOMIC DNA]</scope>
    <source>
        <strain evidence="7 8">Ve08.2h10</strain>
    </source>
</reference>
<protein>
    <recommendedName>
        <fullName evidence="5">DNA 3'-5' helicase</fullName>
        <ecNumber evidence="5">5.6.2.4</ecNumber>
    </recommendedName>
</protein>
<dbReference type="GO" id="GO:0009378">
    <property type="term" value="F:four-way junction helicase activity"/>
    <property type="evidence" value="ECO:0007669"/>
    <property type="project" value="TreeGrafter"/>
</dbReference>
<reference evidence="8" key="2">
    <citation type="submission" date="2015-01" db="EMBL/GenBank/DDBJ databases">
        <title>Evolutionary Origins and Diversification of the Mycorrhizal Mutualists.</title>
        <authorList>
            <consortium name="DOE Joint Genome Institute"/>
            <consortium name="Mycorrhizal Genomics Consortium"/>
            <person name="Kohler A."/>
            <person name="Kuo A."/>
            <person name="Nagy L.G."/>
            <person name="Floudas D."/>
            <person name="Copeland A."/>
            <person name="Barry K.W."/>
            <person name="Cichocki N."/>
            <person name="Veneault-Fourrey C."/>
            <person name="LaButti K."/>
            <person name="Lindquist E.A."/>
            <person name="Lipzen A."/>
            <person name="Lundell T."/>
            <person name="Morin E."/>
            <person name="Murat C."/>
            <person name="Riley R."/>
            <person name="Ohm R."/>
            <person name="Sun H."/>
            <person name="Tunlid A."/>
            <person name="Henrissat B."/>
            <person name="Grigoriev I.V."/>
            <person name="Hibbett D.S."/>
            <person name="Martin F."/>
        </authorList>
    </citation>
    <scope>NUCLEOTIDE SEQUENCE [LARGE SCALE GENOMIC DNA]</scope>
    <source>
        <strain evidence="8">Ve08.2h10</strain>
    </source>
</reference>
<dbReference type="Pfam" id="PF00270">
    <property type="entry name" value="DEAD"/>
    <property type="match status" value="1"/>
</dbReference>
<organism evidence="7 8">
    <name type="scientific">Paxillus rubicundulus Ve08.2h10</name>
    <dbReference type="NCBI Taxonomy" id="930991"/>
    <lineage>
        <taxon>Eukaryota</taxon>
        <taxon>Fungi</taxon>
        <taxon>Dikarya</taxon>
        <taxon>Basidiomycota</taxon>
        <taxon>Agaricomycotina</taxon>
        <taxon>Agaricomycetes</taxon>
        <taxon>Agaricomycetidae</taxon>
        <taxon>Boletales</taxon>
        <taxon>Paxilineae</taxon>
        <taxon>Paxillaceae</taxon>
        <taxon>Paxillus</taxon>
    </lineage>
</organism>
<dbReference type="PANTHER" id="PTHR13710:SF105">
    <property type="entry name" value="ATP-DEPENDENT DNA HELICASE Q1"/>
    <property type="match status" value="1"/>
</dbReference>
<keyword evidence="3" id="KW-0413">Isomerase</keyword>
<dbReference type="GO" id="GO:0006310">
    <property type="term" value="P:DNA recombination"/>
    <property type="evidence" value="ECO:0007669"/>
    <property type="project" value="TreeGrafter"/>
</dbReference>
<accession>A0A0D0D9D8</accession>
<dbReference type="EMBL" id="KN829425">
    <property type="protein sequence ID" value="KIK73785.1"/>
    <property type="molecule type" value="Genomic_DNA"/>
</dbReference>
<keyword evidence="8" id="KW-1185">Reference proteome</keyword>
<dbReference type="EC" id="5.6.2.4" evidence="5"/>
<dbReference type="GO" id="GO:0043138">
    <property type="term" value="F:3'-5' DNA helicase activity"/>
    <property type="evidence" value="ECO:0007669"/>
    <property type="project" value="UniProtKB-EC"/>
</dbReference>
<dbReference type="OrthoDB" id="2671786at2759"/>
<evidence type="ECO:0000256" key="1">
    <source>
        <dbReference type="ARBA" id="ARBA00005446"/>
    </source>
</evidence>
<proteinExistence type="inferred from homology"/>
<sequence length="192" mass="21545">VTPLNMLGRQNASALAKAGIKAIAISSETATPANFMVMVSPEQLMKPDGEFERMLKDPLFTLQVVSVIIDEAHCLTKWEEFQPEYKELRHLQYILPETIPLMITSTTLANDALLTTIFLLHMHPDKMTVIHCSTDCPNIKIGVRKIKYALNSFMDLAFLIPKGWKPGDPPPPKFLILFDDTQDSINAVSYLC</sequence>